<dbReference type="Gene3D" id="3.30.70.1210">
    <property type="entry name" value="Crispr-associated protein, domain 2"/>
    <property type="match status" value="1"/>
</dbReference>
<comment type="caution">
    <text evidence="1">The sequence shown here is derived from an EMBL/GenBank/DDBJ whole genome shotgun (WGS) entry which is preliminary data.</text>
</comment>
<dbReference type="Pfam" id="PF08798">
    <property type="entry name" value="CRISPR_assoc"/>
    <property type="match status" value="1"/>
</dbReference>
<dbReference type="Proteomes" id="UP000437748">
    <property type="component" value="Unassembled WGS sequence"/>
</dbReference>
<sequence length="217" mass="25530">MIYYTKIEFKPNMDGFKFLGKKNLNYEIHQLVENLQPNMTANDRILWRFEELKDRMPFVLVQTNFLPNIERMKSHLNYNKFLKDEILFKSLNLNSIKGEKFFFKLRANPTKTKNKKRIPIGIPSKEKLFETQNNEISTWLKNKETLHGFSILNYDFYNENIIEMNISKNKEISAVFNSILFSGTLMVHDPEKFKKTIENGIGSAKGFGFGLLSIKKL</sequence>
<dbReference type="InterPro" id="IPR010179">
    <property type="entry name" value="CRISPR-assoc_prot_Cse3"/>
</dbReference>
<organism evidence="1 2">
    <name type="scientific">Silvanigrella paludirubra</name>
    <dbReference type="NCBI Taxonomy" id="2499159"/>
    <lineage>
        <taxon>Bacteria</taxon>
        <taxon>Pseudomonadati</taxon>
        <taxon>Bdellovibrionota</taxon>
        <taxon>Oligoflexia</taxon>
        <taxon>Silvanigrellales</taxon>
        <taxon>Silvanigrellaceae</taxon>
        <taxon>Silvanigrella</taxon>
    </lineage>
</organism>
<protein>
    <submittedName>
        <fullName evidence="1">Type I-E CRISPR-associated protein Cas6/Cse3/CasE</fullName>
    </submittedName>
</protein>
<evidence type="ECO:0000313" key="2">
    <source>
        <dbReference type="Proteomes" id="UP000437748"/>
    </source>
</evidence>
<dbReference type="SMART" id="SM01101">
    <property type="entry name" value="CRISPR_assoc"/>
    <property type="match status" value="1"/>
</dbReference>
<gene>
    <name evidence="1" type="primary">cas6e</name>
    <name evidence="1" type="ORF">GCL60_11350</name>
</gene>
<dbReference type="Gene3D" id="3.30.70.1200">
    <property type="entry name" value="Crispr-associated protein, domain 1"/>
    <property type="match status" value="1"/>
</dbReference>
<dbReference type="AlphaFoldDB" id="A0A6N6VQY7"/>
<dbReference type="SUPFAM" id="SSF117987">
    <property type="entry name" value="CRISPR-associated protein"/>
    <property type="match status" value="2"/>
</dbReference>
<dbReference type="EMBL" id="WFLM01000004">
    <property type="protein sequence ID" value="KAB8037762.1"/>
    <property type="molecule type" value="Genomic_DNA"/>
</dbReference>
<proteinExistence type="predicted"/>
<reference evidence="1 2" key="1">
    <citation type="submission" date="2019-10" db="EMBL/GenBank/DDBJ databases">
        <title>New species of Slilvanegrellaceae.</title>
        <authorList>
            <person name="Pitt A."/>
            <person name="Hahn M.W."/>
        </authorList>
    </citation>
    <scope>NUCLEOTIDE SEQUENCE [LARGE SCALE GENOMIC DNA]</scope>
    <source>
        <strain evidence="1 2">SP-Ram-0.45-NSY-1</strain>
    </source>
</reference>
<dbReference type="NCBIfam" id="TIGR01907">
    <property type="entry name" value="casE_Cse3"/>
    <property type="match status" value="1"/>
</dbReference>
<accession>A0A6N6VQY7</accession>
<name>A0A6N6VQY7_9BACT</name>
<evidence type="ECO:0000313" key="1">
    <source>
        <dbReference type="EMBL" id="KAB8037762.1"/>
    </source>
</evidence>
<dbReference type="OrthoDB" id="9795689at2"/>
<dbReference type="RefSeq" id="WP_153420839.1">
    <property type="nucleotide sequence ID" value="NZ_WFLM01000004.1"/>
</dbReference>
<keyword evidence="2" id="KW-1185">Reference proteome</keyword>
<dbReference type="CDD" id="cd09727">
    <property type="entry name" value="Cas6_I-E"/>
    <property type="match status" value="1"/>
</dbReference>